<accession>A0A517M713</accession>
<dbReference type="Pfam" id="PF13378">
    <property type="entry name" value="MR_MLE_C"/>
    <property type="match status" value="1"/>
</dbReference>
<evidence type="ECO:0000256" key="1">
    <source>
        <dbReference type="ARBA" id="ARBA00023239"/>
    </source>
</evidence>
<dbReference type="AlphaFoldDB" id="A0A517M713"/>
<dbReference type="SUPFAM" id="SSF54826">
    <property type="entry name" value="Enolase N-terminal domain-like"/>
    <property type="match status" value="1"/>
</dbReference>
<dbReference type="InterPro" id="IPR013341">
    <property type="entry name" value="Mandelate_racemase_N_dom"/>
</dbReference>
<dbReference type="InterPro" id="IPR013342">
    <property type="entry name" value="Mandelate_racemase_C"/>
</dbReference>
<dbReference type="CDD" id="cd03316">
    <property type="entry name" value="MR_like"/>
    <property type="match status" value="1"/>
</dbReference>
<dbReference type="InterPro" id="IPR018110">
    <property type="entry name" value="Mandel_Rmase/mucon_lact_enz_CS"/>
</dbReference>
<dbReference type="SFLD" id="SFLDS00001">
    <property type="entry name" value="Enolase"/>
    <property type="match status" value="1"/>
</dbReference>
<evidence type="ECO:0000313" key="4">
    <source>
        <dbReference type="Proteomes" id="UP000319557"/>
    </source>
</evidence>
<dbReference type="InterPro" id="IPR029065">
    <property type="entry name" value="Enolase_C-like"/>
</dbReference>
<dbReference type="OrthoDB" id="9785902at2"/>
<evidence type="ECO:0000259" key="2">
    <source>
        <dbReference type="SMART" id="SM00922"/>
    </source>
</evidence>
<keyword evidence="4" id="KW-1185">Reference proteome</keyword>
<dbReference type="PANTHER" id="PTHR48080:SF2">
    <property type="entry name" value="D-GALACTONATE DEHYDRATASE"/>
    <property type="match status" value="1"/>
</dbReference>
<name>A0A517M713_9BACT</name>
<dbReference type="PROSITE" id="PS00908">
    <property type="entry name" value="MR_MLE_1"/>
    <property type="match status" value="1"/>
</dbReference>
<organism evidence="3 4">
    <name type="scientific">Rosistilla ulvae</name>
    <dbReference type="NCBI Taxonomy" id="1930277"/>
    <lineage>
        <taxon>Bacteria</taxon>
        <taxon>Pseudomonadati</taxon>
        <taxon>Planctomycetota</taxon>
        <taxon>Planctomycetia</taxon>
        <taxon>Pirellulales</taxon>
        <taxon>Pirellulaceae</taxon>
        <taxon>Rosistilla</taxon>
    </lineage>
</organism>
<protein>
    <submittedName>
        <fullName evidence="3">D-galactonate dehydratase</fullName>
        <ecNumber evidence="3">4.2.1.6</ecNumber>
    </submittedName>
</protein>
<dbReference type="GO" id="GO:0008869">
    <property type="term" value="F:galactonate dehydratase activity"/>
    <property type="evidence" value="ECO:0007669"/>
    <property type="project" value="UniProtKB-EC"/>
</dbReference>
<dbReference type="EMBL" id="CP036261">
    <property type="protein sequence ID" value="QDS90674.1"/>
    <property type="molecule type" value="Genomic_DNA"/>
</dbReference>
<dbReference type="SMART" id="SM00922">
    <property type="entry name" value="MR_MLE"/>
    <property type="match status" value="1"/>
</dbReference>
<dbReference type="Pfam" id="PF02746">
    <property type="entry name" value="MR_MLE_N"/>
    <property type="match status" value="1"/>
</dbReference>
<dbReference type="GO" id="GO:0009063">
    <property type="term" value="P:amino acid catabolic process"/>
    <property type="evidence" value="ECO:0007669"/>
    <property type="project" value="InterPro"/>
</dbReference>
<dbReference type="SUPFAM" id="SSF51604">
    <property type="entry name" value="Enolase C-terminal domain-like"/>
    <property type="match status" value="1"/>
</dbReference>
<dbReference type="Proteomes" id="UP000319557">
    <property type="component" value="Chromosome"/>
</dbReference>
<dbReference type="InterPro" id="IPR034593">
    <property type="entry name" value="DgoD-like"/>
</dbReference>
<keyword evidence="1 3" id="KW-0456">Lyase</keyword>
<dbReference type="Gene3D" id="3.30.390.10">
    <property type="entry name" value="Enolase-like, N-terminal domain"/>
    <property type="match status" value="1"/>
</dbReference>
<evidence type="ECO:0000313" key="3">
    <source>
        <dbReference type="EMBL" id="QDS90674.1"/>
    </source>
</evidence>
<dbReference type="EC" id="4.2.1.6" evidence="3"/>
<reference evidence="3 4" key="1">
    <citation type="submission" date="2019-02" db="EMBL/GenBank/DDBJ databases">
        <title>Deep-cultivation of Planctomycetes and their phenomic and genomic characterization uncovers novel biology.</title>
        <authorList>
            <person name="Wiegand S."/>
            <person name="Jogler M."/>
            <person name="Boedeker C."/>
            <person name="Pinto D."/>
            <person name="Vollmers J."/>
            <person name="Rivas-Marin E."/>
            <person name="Kohn T."/>
            <person name="Peeters S.H."/>
            <person name="Heuer A."/>
            <person name="Rast P."/>
            <person name="Oberbeckmann S."/>
            <person name="Bunk B."/>
            <person name="Jeske O."/>
            <person name="Meyerdierks A."/>
            <person name="Storesund J.E."/>
            <person name="Kallscheuer N."/>
            <person name="Luecker S."/>
            <person name="Lage O.M."/>
            <person name="Pohl T."/>
            <person name="Merkel B.J."/>
            <person name="Hornburger P."/>
            <person name="Mueller R.-W."/>
            <person name="Bruemmer F."/>
            <person name="Labrenz M."/>
            <person name="Spormann A.M."/>
            <person name="Op den Camp H."/>
            <person name="Overmann J."/>
            <person name="Amann R."/>
            <person name="Jetten M.S.M."/>
            <person name="Mascher T."/>
            <person name="Medema M.H."/>
            <person name="Devos D.P."/>
            <person name="Kaster A.-K."/>
            <person name="Ovreas L."/>
            <person name="Rohde M."/>
            <person name="Galperin M.Y."/>
            <person name="Jogler C."/>
        </authorList>
    </citation>
    <scope>NUCLEOTIDE SEQUENCE [LARGE SCALE GENOMIC DNA]</scope>
    <source>
        <strain evidence="3 4">EC9</strain>
    </source>
</reference>
<dbReference type="InterPro" id="IPR029017">
    <property type="entry name" value="Enolase-like_N"/>
</dbReference>
<feature type="domain" description="Mandelate racemase/muconate lactonizing enzyme C-terminal" evidence="2">
    <location>
        <begin position="162"/>
        <end position="270"/>
    </location>
</feature>
<proteinExistence type="predicted"/>
<dbReference type="KEGG" id="ruv:EC9_48880"/>
<dbReference type="Gene3D" id="3.20.20.120">
    <property type="entry name" value="Enolase-like C-terminal domain"/>
    <property type="match status" value="1"/>
</dbReference>
<gene>
    <name evidence="3" type="primary">dgoD_3</name>
    <name evidence="3" type="ORF">EC9_48880</name>
</gene>
<dbReference type="RefSeq" id="WP_145348450.1">
    <property type="nucleotide sequence ID" value="NZ_CP036261.1"/>
</dbReference>
<dbReference type="InterPro" id="IPR036849">
    <property type="entry name" value="Enolase-like_C_sf"/>
</dbReference>
<sequence>MKIVKIETAIPDEIMPGLLLLRIHTDEGLVGCGETYYAPEAVAGLVHDWMHHYLLGKNPLDIEKHWRFLYERTTNFGSRGAELRAISAIDLALWDLFGQAMKVPVWQLLGGAVQESIPTYNSCGGPSYGAKTDTASGHIWPGHGPMGNPGPMNDYWSVIHRPVELAQELLEAGYKAMKTWSFDFAAHKQNGPVYVSHADVEKGVAPFVAIREALGNKMELMLDGHGFFQLPVALRIAKRLQECDLLWAEDLLRVDSIDTLADFRDKAGIPVAVSEMFSGPDDFRLTLEKRAADYVMIDPTWVGGITQTKNFTRLAQLYNIPVVMHDCTGPLTLLSGVQVAAASGNVPWQESVRAHITMLYPKLIDAQVEVAGGAIPIPTQPGIGAAWLPELFRADGRNYRVTNL</sequence>
<dbReference type="SFLD" id="SFLDG00179">
    <property type="entry name" value="mandelate_racemase"/>
    <property type="match status" value="1"/>
</dbReference>
<dbReference type="PANTHER" id="PTHR48080">
    <property type="entry name" value="D-GALACTONATE DEHYDRATASE-RELATED"/>
    <property type="match status" value="1"/>
</dbReference>